<feature type="region of interest" description="Disordered" evidence="1">
    <location>
        <begin position="327"/>
        <end position="386"/>
    </location>
</feature>
<feature type="compositionally biased region" description="Polar residues" evidence="1">
    <location>
        <begin position="574"/>
        <end position="585"/>
    </location>
</feature>
<proteinExistence type="predicted"/>
<dbReference type="OrthoDB" id="343092at2759"/>
<protein>
    <submittedName>
        <fullName evidence="3">Crossover junction endonuclease eme1</fullName>
    </submittedName>
</protein>
<evidence type="ECO:0000313" key="3">
    <source>
        <dbReference type="EMBL" id="KAG0654182.1"/>
    </source>
</evidence>
<feature type="compositionally biased region" description="Polar residues" evidence="1">
    <location>
        <begin position="274"/>
        <end position="288"/>
    </location>
</feature>
<feature type="compositionally biased region" description="Basic and acidic residues" evidence="1">
    <location>
        <begin position="348"/>
        <end position="359"/>
    </location>
</feature>
<feature type="compositionally biased region" description="Acidic residues" evidence="1">
    <location>
        <begin position="328"/>
        <end position="338"/>
    </location>
</feature>
<dbReference type="InterPro" id="IPR006166">
    <property type="entry name" value="ERCC4_domain"/>
</dbReference>
<dbReference type="GO" id="GO:0003677">
    <property type="term" value="F:DNA binding"/>
    <property type="evidence" value="ECO:0007669"/>
    <property type="project" value="InterPro"/>
</dbReference>
<dbReference type="SMART" id="SM00891">
    <property type="entry name" value="ERCC4"/>
    <property type="match status" value="1"/>
</dbReference>
<dbReference type="GO" id="GO:0004519">
    <property type="term" value="F:endonuclease activity"/>
    <property type="evidence" value="ECO:0007669"/>
    <property type="project" value="UniProtKB-KW"/>
</dbReference>
<feature type="region of interest" description="Disordered" evidence="1">
    <location>
        <begin position="31"/>
        <end position="60"/>
    </location>
</feature>
<comment type="caution">
    <text evidence="3">The sequence shown here is derived from an EMBL/GenBank/DDBJ whole genome shotgun (WGS) entry which is preliminary data.</text>
</comment>
<dbReference type="EMBL" id="PUHR01000361">
    <property type="protein sequence ID" value="KAG0654182.1"/>
    <property type="molecule type" value="Genomic_DNA"/>
</dbReference>
<dbReference type="Proteomes" id="UP000750334">
    <property type="component" value="Unassembled WGS sequence"/>
</dbReference>
<feature type="region of interest" description="Disordered" evidence="1">
    <location>
        <begin position="258"/>
        <end position="297"/>
    </location>
</feature>
<keyword evidence="4" id="KW-1185">Reference proteome</keyword>
<dbReference type="InterPro" id="IPR047521">
    <property type="entry name" value="XPF_nuclease_EME1_ascomycetes"/>
</dbReference>
<reference evidence="3 4" key="1">
    <citation type="submission" date="2020-11" db="EMBL/GenBank/DDBJ databases">
        <title>Kefir isolates.</title>
        <authorList>
            <person name="Marcisauskas S."/>
            <person name="Kim Y."/>
            <person name="Blasche S."/>
        </authorList>
    </citation>
    <scope>NUCLEOTIDE SEQUENCE [LARGE SCALE GENOMIC DNA]</scope>
    <source>
        <strain evidence="3 4">OG2</strain>
    </source>
</reference>
<feature type="region of interest" description="Disordered" evidence="1">
    <location>
        <begin position="571"/>
        <end position="595"/>
    </location>
</feature>
<name>A0A9P6VU55_MAUEX</name>
<dbReference type="AlphaFoldDB" id="A0A9P6VU55"/>
<accession>A0A9P6VU55</accession>
<dbReference type="GO" id="GO:0006310">
    <property type="term" value="P:DNA recombination"/>
    <property type="evidence" value="ECO:0007669"/>
    <property type="project" value="UniProtKB-ARBA"/>
</dbReference>
<keyword evidence="3" id="KW-0255">Endonuclease</keyword>
<keyword evidence="3" id="KW-0540">Nuclease</keyword>
<keyword evidence="3" id="KW-0378">Hydrolase</keyword>
<feature type="domain" description="ERCC4" evidence="2">
    <location>
        <begin position="441"/>
        <end position="704"/>
    </location>
</feature>
<organism evidence="3 4">
    <name type="scientific">Maudiozyma exigua</name>
    <name type="common">Yeast</name>
    <name type="synonym">Kazachstania exigua</name>
    <dbReference type="NCBI Taxonomy" id="34358"/>
    <lineage>
        <taxon>Eukaryota</taxon>
        <taxon>Fungi</taxon>
        <taxon>Dikarya</taxon>
        <taxon>Ascomycota</taxon>
        <taxon>Saccharomycotina</taxon>
        <taxon>Saccharomycetes</taxon>
        <taxon>Saccharomycetales</taxon>
        <taxon>Saccharomycetaceae</taxon>
        <taxon>Maudiozyma</taxon>
    </lineage>
</organism>
<dbReference type="CDD" id="cd20085">
    <property type="entry name" value="XPF_nuclease_Mms4"/>
    <property type="match status" value="1"/>
</dbReference>
<evidence type="ECO:0000259" key="2">
    <source>
        <dbReference type="SMART" id="SM00891"/>
    </source>
</evidence>
<sequence length="741" mass="85031">MDGIIEIVDESSDDDIPVSFTREVIPIQKHHTNVRNSSEQIEISDAESLASSPLKDRSKISGKSGINKSIELDIPFVDDTVDNSYVRPIESQSDDIQPTKETTNKFKRTRSLLDDIRDKYGYDTSSSDDSDDEFNFDSVGLNTNKSNKIDANKRQKIIATILEENTSSTCLLKEKNISKTQEDIIVIDETESSAHPTIANSSKMTIPSQDVLKDFPMSSQAEVNKSAVPPNDSNALNMALSSQISTVKNIVPVKEGEHIDLPMDDGDDCRDKPSSSSQPNIPQHTSLLPSRPDSEVMQKRKKANFKLLSRRKTKDSDCIDLNLNLFLQDDDDDNDDNENEYRGIPIKSAERQDTTESEHVTSMSTRVVPPLQRSTTTGFREPEIPEQSNEFTNVLAKYIINGQNFTDEESDRLIKNALHNNKAQFRKVNQIYRDNQKARECMIVEMPKSLIEHFNKTNISLEELMNPGELRRSYCIDKLPLIRFFRKCDSIYDFKHDYFYPEETRILEENVMMLFYDTKDFFDQYSNRKRELYQTIRVYVKQKKQVIIVLNEVNKFKRQIDAIEQQKYKEKVNEQLQGGTPSPTRNNRKKSKALEETEQLGLSAFKVDQKIRFIDRKWGCNIVTTNSVLEFIHALPNITTLIAKKRMDPTIRFINYAHINVKSGKDQSDTLRKVIHDIGRIPDLKAGSIVRTYPKFQELLQDFEKRQLKSDVNGNHLMPPGGEIKSLKLFTCRDPTDTLPQ</sequence>
<dbReference type="GO" id="GO:0061982">
    <property type="term" value="P:meiosis I cell cycle process"/>
    <property type="evidence" value="ECO:0007669"/>
    <property type="project" value="UniProtKB-ARBA"/>
</dbReference>
<evidence type="ECO:0000256" key="1">
    <source>
        <dbReference type="SAM" id="MobiDB-lite"/>
    </source>
</evidence>
<evidence type="ECO:0000313" key="4">
    <source>
        <dbReference type="Proteomes" id="UP000750334"/>
    </source>
</evidence>
<gene>
    <name evidence="3" type="primary">EME1</name>
    <name evidence="3" type="ORF">C6P45_003498</name>
</gene>